<proteinExistence type="predicted"/>
<dbReference type="AlphaFoldDB" id="A0A381YU95"/>
<dbReference type="PROSITE" id="PS00071">
    <property type="entry name" value="GAPDH"/>
    <property type="match status" value="1"/>
</dbReference>
<evidence type="ECO:0008006" key="2">
    <source>
        <dbReference type="Google" id="ProtNLM"/>
    </source>
</evidence>
<protein>
    <recommendedName>
        <fullName evidence="2">Glyceraldehyde 3-phosphate dehydrogenase NAD(P) binding domain-containing protein</fullName>
    </recommendedName>
</protein>
<accession>A0A381YU95</accession>
<sequence>VLDFYPGSFRKEIEHEKKGLIYMERKIIHIIGTGTIGEPLIGLLCDYRDQLGIDEVTFHKNSALKRDSSKVTDLLKRGARLAVDDEKLIEFKKIGLEPELETEGAIKRSSVVIDCTPKGIGHNNKVKYYQKFSDNVRGFLAQGSEDGFGKKYARGINDSALDSEDRFIQIVSCNTHNISCILNSLAVYDDSENLVDGRFVCIRRASDLSQQGSFIAAPQVGIHSDELYGSHHAKDASGLFQTLGMELNIFSSAMKVNSQYMHVLWFTVIVREPINLNDVIEKLYNNPYVAMTTKDMTSTVFSFGRDHGHFGRILNQTVIVEQSLNVRNNHEITGFCFTPQDGNSILSSISAAEWMLYPRSYQDKIQCFSKFFFDYI</sequence>
<evidence type="ECO:0000313" key="1">
    <source>
        <dbReference type="EMBL" id="SVA80123.1"/>
    </source>
</evidence>
<dbReference type="SUPFAM" id="SSF55347">
    <property type="entry name" value="Glyceraldehyde-3-phosphate dehydrogenase-like, C-terminal domain"/>
    <property type="match status" value="1"/>
</dbReference>
<dbReference type="EMBL" id="UINC01018983">
    <property type="protein sequence ID" value="SVA80123.1"/>
    <property type="molecule type" value="Genomic_DNA"/>
</dbReference>
<organism evidence="1">
    <name type="scientific">marine metagenome</name>
    <dbReference type="NCBI Taxonomy" id="408172"/>
    <lineage>
        <taxon>unclassified sequences</taxon>
        <taxon>metagenomes</taxon>
        <taxon>ecological metagenomes</taxon>
    </lineage>
</organism>
<gene>
    <name evidence="1" type="ORF">METZ01_LOCUS132977</name>
</gene>
<dbReference type="GO" id="GO:0016620">
    <property type="term" value="F:oxidoreductase activity, acting on the aldehyde or oxo group of donors, NAD or NADP as acceptor"/>
    <property type="evidence" value="ECO:0007669"/>
    <property type="project" value="InterPro"/>
</dbReference>
<dbReference type="CDD" id="cd18127">
    <property type="entry name" value="GAPDH_II_C"/>
    <property type="match status" value="1"/>
</dbReference>
<dbReference type="Gene3D" id="3.30.360.10">
    <property type="entry name" value="Dihydrodipicolinate Reductase, domain 2"/>
    <property type="match status" value="1"/>
</dbReference>
<dbReference type="InterPro" id="IPR036291">
    <property type="entry name" value="NAD(P)-bd_dom_sf"/>
</dbReference>
<dbReference type="InterPro" id="IPR020830">
    <property type="entry name" value="GlycerAld_3-P_DH_AS"/>
</dbReference>
<dbReference type="SUPFAM" id="SSF51735">
    <property type="entry name" value="NAD(P)-binding Rossmann-fold domains"/>
    <property type="match status" value="1"/>
</dbReference>
<dbReference type="CDD" id="cd02278">
    <property type="entry name" value="GAPDH_II_N"/>
    <property type="match status" value="1"/>
</dbReference>
<name>A0A381YU95_9ZZZZ</name>
<dbReference type="Gene3D" id="3.40.50.720">
    <property type="entry name" value="NAD(P)-binding Rossmann-like Domain"/>
    <property type="match status" value="1"/>
</dbReference>
<reference evidence="1" key="1">
    <citation type="submission" date="2018-05" db="EMBL/GenBank/DDBJ databases">
        <authorList>
            <person name="Lanie J.A."/>
            <person name="Ng W.-L."/>
            <person name="Kazmierczak K.M."/>
            <person name="Andrzejewski T.M."/>
            <person name="Davidsen T.M."/>
            <person name="Wayne K.J."/>
            <person name="Tettelin H."/>
            <person name="Glass J.I."/>
            <person name="Rusch D."/>
            <person name="Podicherti R."/>
            <person name="Tsui H.-C.T."/>
            <person name="Winkler M.E."/>
        </authorList>
    </citation>
    <scope>NUCLEOTIDE SEQUENCE</scope>
</reference>
<feature type="non-terminal residue" evidence="1">
    <location>
        <position position="1"/>
    </location>
</feature>